<dbReference type="OMA" id="HIGCCAP"/>
<protein>
    <submittedName>
        <fullName evidence="4">Uncharacterized protein</fullName>
    </submittedName>
</protein>
<dbReference type="EMBL" id="KL660440">
    <property type="protein sequence ID" value="KFA66490.1"/>
    <property type="molecule type" value="Genomic_DNA"/>
</dbReference>
<sequence length="261" mass="27212">MIVPTILLLLGTPAAAWLKPPLPKPGAESSWTPRQTSPAEVREEQIDIGWRPQPTAGPRPSMGRMLVPRVDEYTMDPETCGFVFTDGASFTCLTDGETCTQQSGHIGCCAPDEPCSAIKTACIGYQSSSAGSCNSLSDFHTLCCSDVATPACYTWLLSTAGTSAEPAETLTLFECATRSGSGILLDYDPVPSQTRSHASTTGQITNEEGNDGSRDNSDSDSGSSANTGAIVGGVVGGVAGVVLVGVAVFFVRRRKGRPAQT</sequence>
<dbReference type="PANTHER" id="PTHR16861">
    <property type="entry name" value="GLYCOPROTEIN 38"/>
    <property type="match status" value="1"/>
</dbReference>
<evidence type="ECO:0000256" key="3">
    <source>
        <dbReference type="SAM" id="SignalP"/>
    </source>
</evidence>
<evidence type="ECO:0000313" key="5">
    <source>
        <dbReference type="Proteomes" id="UP000028524"/>
    </source>
</evidence>
<feature type="signal peptide" evidence="3">
    <location>
        <begin position="1"/>
        <end position="16"/>
    </location>
</feature>
<feature type="chain" id="PRO_5001779707" evidence="3">
    <location>
        <begin position="17"/>
        <end position="261"/>
    </location>
</feature>
<accession>A0A084QRA5</accession>
<reference evidence="4 5" key="1">
    <citation type="journal article" date="2014" name="BMC Genomics">
        <title>Comparative genome sequencing reveals chemotype-specific gene clusters in the toxigenic black mold Stachybotrys.</title>
        <authorList>
            <person name="Semeiks J."/>
            <person name="Borek D."/>
            <person name="Otwinowski Z."/>
            <person name="Grishin N.V."/>
        </authorList>
    </citation>
    <scope>NUCLEOTIDE SEQUENCE [LARGE SCALE GENOMIC DNA]</scope>
    <source>
        <strain evidence="4 5">IBT 40285</strain>
    </source>
</reference>
<evidence type="ECO:0000256" key="2">
    <source>
        <dbReference type="SAM" id="Phobius"/>
    </source>
</evidence>
<name>A0A084QRA5_STAC4</name>
<feature type="transmembrane region" description="Helical" evidence="2">
    <location>
        <begin position="229"/>
        <end position="251"/>
    </location>
</feature>
<dbReference type="Proteomes" id="UP000028524">
    <property type="component" value="Unassembled WGS sequence"/>
</dbReference>
<gene>
    <name evidence="4" type="ORF">S40285_00699</name>
</gene>
<evidence type="ECO:0000256" key="1">
    <source>
        <dbReference type="SAM" id="MobiDB-lite"/>
    </source>
</evidence>
<keyword evidence="2" id="KW-0472">Membrane</keyword>
<feature type="compositionally biased region" description="Polar residues" evidence="1">
    <location>
        <begin position="29"/>
        <end position="38"/>
    </location>
</feature>
<keyword evidence="3" id="KW-0732">Signal</keyword>
<organism evidence="4 5">
    <name type="scientific">Stachybotrys chlorohalonatus (strain IBT 40285)</name>
    <dbReference type="NCBI Taxonomy" id="1283841"/>
    <lineage>
        <taxon>Eukaryota</taxon>
        <taxon>Fungi</taxon>
        <taxon>Dikarya</taxon>
        <taxon>Ascomycota</taxon>
        <taxon>Pezizomycotina</taxon>
        <taxon>Sordariomycetes</taxon>
        <taxon>Hypocreomycetidae</taxon>
        <taxon>Hypocreales</taxon>
        <taxon>Stachybotryaceae</taxon>
        <taxon>Stachybotrys</taxon>
    </lineage>
</organism>
<dbReference type="PANTHER" id="PTHR16861:SF4">
    <property type="entry name" value="SH3 DOMAIN PROTEIN (AFU_ORTHOLOGUE AFUA_1G13610)"/>
    <property type="match status" value="1"/>
</dbReference>
<keyword evidence="2" id="KW-1133">Transmembrane helix</keyword>
<keyword evidence="5" id="KW-1185">Reference proteome</keyword>
<dbReference type="OrthoDB" id="4814718at2759"/>
<feature type="region of interest" description="Disordered" evidence="1">
    <location>
        <begin position="20"/>
        <end position="43"/>
    </location>
</feature>
<dbReference type="InParanoid" id="A0A084QRA5"/>
<feature type="region of interest" description="Disordered" evidence="1">
    <location>
        <begin position="186"/>
        <end position="224"/>
    </location>
</feature>
<evidence type="ECO:0000313" key="4">
    <source>
        <dbReference type="EMBL" id="KFA66490.1"/>
    </source>
</evidence>
<dbReference type="AlphaFoldDB" id="A0A084QRA5"/>
<proteinExistence type="predicted"/>
<dbReference type="Gene3D" id="1.20.5.510">
    <property type="entry name" value="Single helix bin"/>
    <property type="match status" value="1"/>
</dbReference>
<feature type="compositionally biased region" description="Polar residues" evidence="1">
    <location>
        <begin position="191"/>
        <end position="207"/>
    </location>
</feature>
<dbReference type="HOGENOM" id="CLU_1066244_0_0_1"/>
<keyword evidence="2" id="KW-0812">Transmembrane</keyword>